<sequence>MLTLLYLTVVSLLVVAFHGRVADWGWLVCSLGLFAVSVLVVAVWEGRCPTRPWVVLFHLVYPLLVVPLLYPMVQRYVLVLWGRFLDSEMISVEWVVFGAQPNLLFDRIASRPLNEIMMACYSAYYPLLVVPPLLLVVRRRWRELELFVCLLLAALYVCYLGFVVVPLRGPVVALAEVFAQPSLSGYVVVPAQQFVMAHADPAGACFPSSHVAAAWVVLLVLRRIHGWRVVAALVPVVVGLTVAVVYTRYHYVADALAGLVVAGLCYGVGGRLWARASARRRGMARVRLGQVWVGSRTGSSGPR</sequence>
<dbReference type="Pfam" id="PF14378">
    <property type="entry name" value="PAP2_3"/>
    <property type="match status" value="1"/>
</dbReference>
<feature type="transmembrane region" description="Helical" evidence="1">
    <location>
        <begin position="255"/>
        <end position="274"/>
    </location>
</feature>
<comment type="caution">
    <text evidence="3">The sequence shown here is derived from an EMBL/GenBank/DDBJ whole genome shotgun (WGS) entry which is preliminary data.</text>
</comment>
<reference evidence="3" key="1">
    <citation type="submission" date="2022-06" db="EMBL/GenBank/DDBJ databases">
        <title>Genomic Encyclopedia of Archaeal and Bacterial Type Strains, Phase II (KMG-II): from individual species to whole genera.</title>
        <authorList>
            <person name="Goeker M."/>
        </authorList>
    </citation>
    <scope>NUCLEOTIDE SEQUENCE</scope>
    <source>
        <strain evidence="3">DSM 43935</strain>
    </source>
</reference>
<dbReference type="GO" id="GO:0016020">
    <property type="term" value="C:membrane"/>
    <property type="evidence" value="ECO:0007669"/>
    <property type="project" value="UniProtKB-SubCell"/>
</dbReference>
<evidence type="ECO:0000259" key="2">
    <source>
        <dbReference type="Pfam" id="PF14378"/>
    </source>
</evidence>
<evidence type="ECO:0000256" key="1">
    <source>
        <dbReference type="SAM" id="Phobius"/>
    </source>
</evidence>
<gene>
    <name evidence="3" type="ORF">LX83_004377</name>
</gene>
<feature type="transmembrane region" description="Helical" evidence="1">
    <location>
        <begin position="144"/>
        <end position="165"/>
    </location>
</feature>
<dbReference type="InterPro" id="IPR026841">
    <property type="entry name" value="Aur1/Ipt1"/>
</dbReference>
<keyword evidence="1" id="KW-0472">Membrane</keyword>
<dbReference type="SUPFAM" id="SSF48317">
    <property type="entry name" value="Acid phosphatase/Vanadium-dependent haloperoxidase"/>
    <property type="match status" value="1"/>
</dbReference>
<proteinExistence type="predicted"/>
<feature type="transmembrane region" description="Helical" evidence="1">
    <location>
        <begin position="53"/>
        <end position="73"/>
    </location>
</feature>
<keyword evidence="4" id="KW-1185">Reference proteome</keyword>
<name>A0AAE3GHP5_9PSEU</name>
<organism evidence="3 4">
    <name type="scientific">Goodfellowiella coeruleoviolacea</name>
    <dbReference type="NCBI Taxonomy" id="334858"/>
    <lineage>
        <taxon>Bacteria</taxon>
        <taxon>Bacillati</taxon>
        <taxon>Actinomycetota</taxon>
        <taxon>Actinomycetes</taxon>
        <taxon>Pseudonocardiales</taxon>
        <taxon>Pseudonocardiaceae</taxon>
        <taxon>Goodfellowiella</taxon>
    </lineage>
</organism>
<dbReference type="EMBL" id="JAMTCK010000010">
    <property type="protein sequence ID" value="MCP2167504.1"/>
    <property type="molecule type" value="Genomic_DNA"/>
</dbReference>
<feature type="transmembrane region" description="Helical" evidence="1">
    <location>
        <begin position="116"/>
        <end position="137"/>
    </location>
</feature>
<dbReference type="Proteomes" id="UP001206128">
    <property type="component" value="Unassembled WGS sequence"/>
</dbReference>
<keyword evidence="1" id="KW-1133">Transmembrane helix</keyword>
<dbReference type="AlphaFoldDB" id="A0AAE3GHP5"/>
<accession>A0AAE3GHP5</accession>
<feature type="transmembrane region" description="Helical" evidence="1">
    <location>
        <begin position="201"/>
        <end position="221"/>
    </location>
</feature>
<evidence type="ECO:0000313" key="4">
    <source>
        <dbReference type="Proteomes" id="UP001206128"/>
    </source>
</evidence>
<dbReference type="Gene3D" id="1.20.144.10">
    <property type="entry name" value="Phosphatidic acid phosphatase type 2/haloperoxidase"/>
    <property type="match status" value="1"/>
</dbReference>
<feature type="transmembrane region" description="Helical" evidence="1">
    <location>
        <begin position="228"/>
        <end position="249"/>
    </location>
</feature>
<evidence type="ECO:0000313" key="3">
    <source>
        <dbReference type="EMBL" id="MCP2167504.1"/>
    </source>
</evidence>
<keyword evidence="1" id="KW-0812">Transmembrane</keyword>
<feature type="transmembrane region" description="Helical" evidence="1">
    <location>
        <begin position="26"/>
        <end position="44"/>
    </location>
</feature>
<protein>
    <submittedName>
        <fullName evidence="3">PAP2 superfamily protein</fullName>
    </submittedName>
</protein>
<feature type="domain" description="Inositolphosphotransferase Aur1/Ipt1" evidence="2">
    <location>
        <begin position="111"/>
        <end position="266"/>
    </location>
</feature>
<dbReference type="InterPro" id="IPR036938">
    <property type="entry name" value="PAP2/HPO_sf"/>
</dbReference>